<dbReference type="SMART" id="SM01321">
    <property type="entry name" value="Y1_Tnp"/>
    <property type="match status" value="1"/>
</dbReference>
<evidence type="ECO:0000259" key="1">
    <source>
        <dbReference type="SMART" id="SM01321"/>
    </source>
</evidence>
<feature type="domain" description="Transposase IS200-like" evidence="1">
    <location>
        <begin position="9"/>
        <end position="137"/>
    </location>
</feature>
<dbReference type="Proteomes" id="UP001171945">
    <property type="component" value="Unassembled WGS sequence"/>
</dbReference>
<dbReference type="Gene3D" id="3.30.70.1290">
    <property type="entry name" value="Transposase IS200-like"/>
    <property type="match status" value="1"/>
</dbReference>
<sequence>MSNYHRAKLGGGTYFFTVVTYRRQNLFQNEMARQLLNNAIAKTRQNYPFIIEAWVLLPEHLHCIWTCPENDNNFSIRWSLIKSQFSKSAKSLFHRPEWMNDSKQKHRETTIWQRRFWEHQIRDQQDYNNHFDYIHYNPVKHGLVKQVKDWPYSTFHNYVKKGFYPSNWGCEMVHIAEKEFGE</sequence>
<evidence type="ECO:0000313" key="3">
    <source>
        <dbReference type="Proteomes" id="UP001171945"/>
    </source>
</evidence>
<evidence type="ECO:0000313" key="2">
    <source>
        <dbReference type="EMBL" id="MDM8563853.1"/>
    </source>
</evidence>
<dbReference type="InterPro" id="IPR002686">
    <property type="entry name" value="Transposase_17"/>
</dbReference>
<proteinExistence type="predicted"/>
<reference evidence="2" key="1">
    <citation type="submission" date="2023-06" db="EMBL/GenBank/DDBJ databases">
        <title>Uncultivated large filamentous bacteria from sulfidic sediments reveal new species and different genomic features in energy metabolism and defense.</title>
        <authorList>
            <person name="Fonseca A."/>
        </authorList>
    </citation>
    <scope>NUCLEOTIDE SEQUENCE</scope>
    <source>
        <strain evidence="2">HSG4</strain>
    </source>
</reference>
<comment type="caution">
    <text evidence="2">The sequence shown here is derived from an EMBL/GenBank/DDBJ whole genome shotgun (WGS) entry which is preliminary data.</text>
</comment>
<dbReference type="SUPFAM" id="SSF143422">
    <property type="entry name" value="Transposase IS200-like"/>
    <property type="match status" value="1"/>
</dbReference>
<name>A0ABT7VWC1_9GAMM</name>
<dbReference type="PANTHER" id="PTHR36966:SF1">
    <property type="entry name" value="REP-ASSOCIATED TYROSINE TRANSPOSASE"/>
    <property type="match status" value="1"/>
</dbReference>
<dbReference type="PANTHER" id="PTHR36966">
    <property type="entry name" value="REP-ASSOCIATED TYROSINE TRANSPOSASE"/>
    <property type="match status" value="1"/>
</dbReference>
<organism evidence="2 3">
    <name type="scientific">Candidatus Marithioploca araucensis</name>
    <dbReference type="NCBI Taxonomy" id="70273"/>
    <lineage>
        <taxon>Bacteria</taxon>
        <taxon>Pseudomonadati</taxon>
        <taxon>Pseudomonadota</taxon>
        <taxon>Gammaproteobacteria</taxon>
        <taxon>Thiotrichales</taxon>
        <taxon>Thiotrichaceae</taxon>
        <taxon>Candidatus Marithioploca</taxon>
    </lineage>
</organism>
<accession>A0ABT7VWC1</accession>
<dbReference type="InterPro" id="IPR052715">
    <property type="entry name" value="RAYT_transposase"/>
</dbReference>
<dbReference type="InterPro" id="IPR036515">
    <property type="entry name" value="Transposase_17_sf"/>
</dbReference>
<keyword evidence="3" id="KW-1185">Reference proteome</keyword>
<dbReference type="EMBL" id="JAUCGM010000919">
    <property type="protein sequence ID" value="MDM8563853.1"/>
    <property type="molecule type" value="Genomic_DNA"/>
</dbReference>
<gene>
    <name evidence="2" type="ORF">QUF54_10920</name>
</gene>
<dbReference type="NCBIfam" id="NF047646">
    <property type="entry name" value="REP_Tyr_transpos"/>
    <property type="match status" value="1"/>
</dbReference>
<dbReference type="Pfam" id="PF01797">
    <property type="entry name" value="Y1_Tnp"/>
    <property type="match status" value="1"/>
</dbReference>
<protein>
    <submittedName>
        <fullName evidence="2">Transposase</fullName>
    </submittedName>
</protein>